<dbReference type="Proteomes" id="UP000032068">
    <property type="component" value="Unassembled WGS sequence"/>
</dbReference>
<evidence type="ECO:0000256" key="7">
    <source>
        <dbReference type="SAM" id="Phobius"/>
    </source>
</evidence>
<feature type="transmembrane region" description="Helical" evidence="7">
    <location>
        <begin position="330"/>
        <end position="348"/>
    </location>
</feature>
<evidence type="ECO:0000256" key="6">
    <source>
        <dbReference type="ARBA" id="ARBA00023136"/>
    </source>
</evidence>
<dbReference type="InterPro" id="IPR051447">
    <property type="entry name" value="Lipoprotein-release_system"/>
</dbReference>
<comment type="similarity">
    <text evidence="2">Belongs to the ABC-4 integral membrane protein family. LolC/E subfamily.</text>
</comment>
<gene>
    <name evidence="9" type="ORF">RU08_04010</name>
</gene>
<evidence type="ECO:0000259" key="8">
    <source>
        <dbReference type="Pfam" id="PF02687"/>
    </source>
</evidence>
<comment type="caution">
    <text evidence="9">The sequence shown here is derived from an EMBL/GenBank/DDBJ whole genome shotgun (WGS) entry which is preliminary data.</text>
</comment>
<keyword evidence="4 7" id="KW-0812">Transmembrane</keyword>
<evidence type="ECO:0000313" key="10">
    <source>
        <dbReference type="Proteomes" id="UP000032068"/>
    </source>
</evidence>
<organism evidence="9 10">
    <name type="scientific">Pseudomonas fulva</name>
    <dbReference type="NCBI Taxonomy" id="47880"/>
    <lineage>
        <taxon>Bacteria</taxon>
        <taxon>Pseudomonadati</taxon>
        <taxon>Pseudomonadota</taxon>
        <taxon>Gammaproteobacteria</taxon>
        <taxon>Pseudomonadales</taxon>
        <taxon>Pseudomonadaceae</taxon>
        <taxon>Pseudomonas</taxon>
    </lineage>
</organism>
<evidence type="ECO:0000256" key="4">
    <source>
        <dbReference type="ARBA" id="ARBA00022692"/>
    </source>
</evidence>
<dbReference type="RefSeq" id="WP_042552512.1">
    <property type="nucleotide sequence ID" value="NZ_JXQW01000006.1"/>
</dbReference>
<feature type="domain" description="ABC3 transporter permease C-terminal" evidence="8">
    <location>
        <begin position="273"/>
        <end position="389"/>
    </location>
</feature>
<keyword evidence="5 7" id="KW-1133">Transmembrane helix</keyword>
<dbReference type="OrthoDB" id="5410375at2"/>
<keyword evidence="3" id="KW-1003">Cell membrane</keyword>
<dbReference type="InterPro" id="IPR003838">
    <property type="entry name" value="ABC3_permease_C"/>
</dbReference>
<dbReference type="PANTHER" id="PTHR30489">
    <property type="entry name" value="LIPOPROTEIN-RELEASING SYSTEM TRANSMEMBRANE PROTEIN LOLE"/>
    <property type="match status" value="1"/>
</dbReference>
<evidence type="ECO:0000256" key="5">
    <source>
        <dbReference type="ARBA" id="ARBA00022989"/>
    </source>
</evidence>
<dbReference type="AlphaFoldDB" id="A0A0D0L6I7"/>
<protein>
    <submittedName>
        <fullName evidence="9">Membrane protein</fullName>
    </submittedName>
</protein>
<feature type="transmembrane region" description="Helical" evidence="7">
    <location>
        <begin position="20"/>
        <end position="41"/>
    </location>
</feature>
<dbReference type="PANTHER" id="PTHR30489:SF0">
    <property type="entry name" value="LIPOPROTEIN-RELEASING SYSTEM TRANSMEMBRANE PROTEIN LOLE"/>
    <property type="match status" value="1"/>
</dbReference>
<proteinExistence type="inferred from homology"/>
<evidence type="ECO:0000256" key="1">
    <source>
        <dbReference type="ARBA" id="ARBA00004651"/>
    </source>
</evidence>
<accession>A0A0D0L6I7</accession>
<dbReference type="GO" id="GO:0098797">
    <property type="term" value="C:plasma membrane protein complex"/>
    <property type="evidence" value="ECO:0007669"/>
    <property type="project" value="TreeGrafter"/>
</dbReference>
<evidence type="ECO:0000256" key="2">
    <source>
        <dbReference type="ARBA" id="ARBA00005236"/>
    </source>
</evidence>
<evidence type="ECO:0000313" key="9">
    <source>
        <dbReference type="EMBL" id="KIQ05365.1"/>
    </source>
</evidence>
<name>A0A0D0L6I7_9PSED</name>
<reference evidence="9 10" key="1">
    <citation type="submission" date="2014-12" db="EMBL/GenBank/DDBJ databases">
        <title>16Stimator: statistical estimation of ribosomal gene copy numbers from draft genome assemblies.</title>
        <authorList>
            <person name="Perisin M.A."/>
            <person name="Vetter M."/>
            <person name="Gilbert J.A."/>
            <person name="Bergelson J."/>
        </authorList>
    </citation>
    <scope>NUCLEOTIDE SEQUENCE [LARGE SCALE GENOMIC DNA]</scope>
    <source>
        <strain evidence="9 10">MEJ086</strain>
    </source>
</reference>
<feature type="transmembrane region" description="Helical" evidence="7">
    <location>
        <begin position="306"/>
        <end position="324"/>
    </location>
</feature>
<dbReference type="GO" id="GO:0044874">
    <property type="term" value="P:lipoprotein localization to outer membrane"/>
    <property type="evidence" value="ECO:0007669"/>
    <property type="project" value="TreeGrafter"/>
</dbReference>
<evidence type="ECO:0000256" key="3">
    <source>
        <dbReference type="ARBA" id="ARBA00022475"/>
    </source>
</evidence>
<comment type="subcellular location">
    <subcellularLocation>
        <location evidence="1">Cell membrane</location>
        <topology evidence="1">Multi-pass membrane protein</topology>
    </subcellularLocation>
</comment>
<feature type="transmembrane region" description="Helical" evidence="7">
    <location>
        <begin position="269"/>
        <end position="294"/>
    </location>
</feature>
<sequence length="398" mass="42402">MRLALFARLAWQDYRCDARLSWCAILALAAVIAPLLVLFGLKFGLVTTLTERLERDPGVREVIPLGGARYSLQAIEALARRDDVAFVIPRTRQIAATAELQGAGQAITVEMLPTAVGDPLLGALPAPASRDAVLLSQSAAEKLGVTAGDTLEAGFGRTVQGAPQYARARLQVQAVLPLAAFSRDALFAALPLLEAVEDYRDGLAVADFGWPGAQATARSERVYPGFRLYARDLDGVESLRLHFQQARQAVVTQAEAVAQVRTLSRNLAWIFWSVACLSLAGAFAALTASTLGAVERKRHELAVLRLLGFPAAALVAFVVLQALYTGIASLLLSALLYGIAASGLNLLFQSASGEYACRLLFSHYLLAALATLLCCMLAAAAGGWRAAYLEASEGLRHV</sequence>
<dbReference type="EMBL" id="JXQW01000006">
    <property type="protein sequence ID" value="KIQ05365.1"/>
    <property type="molecule type" value="Genomic_DNA"/>
</dbReference>
<feature type="transmembrane region" description="Helical" evidence="7">
    <location>
        <begin position="360"/>
        <end position="384"/>
    </location>
</feature>
<dbReference type="Pfam" id="PF02687">
    <property type="entry name" value="FtsX"/>
    <property type="match status" value="1"/>
</dbReference>
<keyword evidence="6 7" id="KW-0472">Membrane</keyword>